<dbReference type="Gene3D" id="3.30.420.10">
    <property type="entry name" value="Ribonuclease H-like superfamily/Ribonuclease H"/>
    <property type="match status" value="1"/>
</dbReference>
<comment type="caution">
    <text evidence="2">The sequence shown here is derived from an EMBL/GenBank/DDBJ whole genome shotgun (WGS) entry which is preliminary data.</text>
</comment>
<dbReference type="InterPro" id="IPR036397">
    <property type="entry name" value="RNaseH_sf"/>
</dbReference>
<organism evidence="2 3">
    <name type="scientific">Dryococelus australis</name>
    <dbReference type="NCBI Taxonomy" id="614101"/>
    <lineage>
        <taxon>Eukaryota</taxon>
        <taxon>Metazoa</taxon>
        <taxon>Ecdysozoa</taxon>
        <taxon>Arthropoda</taxon>
        <taxon>Hexapoda</taxon>
        <taxon>Insecta</taxon>
        <taxon>Pterygota</taxon>
        <taxon>Neoptera</taxon>
        <taxon>Polyneoptera</taxon>
        <taxon>Phasmatodea</taxon>
        <taxon>Verophasmatodea</taxon>
        <taxon>Anareolatae</taxon>
        <taxon>Phasmatidae</taxon>
        <taxon>Eurycanthinae</taxon>
        <taxon>Dryococelus</taxon>
    </lineage>
</organism>
<dbReference type="EMBL" id="JARBHB010000006">
    <property type="protein sequence ID" value="KAJ8881059.1"/>
    <property type="molecule type" value="Genomic_DNA"/>
</dbReference>
<evidence type="ECO:0000256" key="1">
    <source>
        <dbReference type="SAM" id="MobiDB-lite"/>
    </source>
</evidence>
<dbReference type="PANTHER" id="PTHR11439:SF483">
    <property type="entry name" value="PEPTIDE SYNTHASE GLIP-LIKE, PUTATIVE (AFU_ORTHOLOGUE AFUA_3G12920)-RELATED"/>
    <property type="match status" value="1"/>
</dbReference>
<dbReference type="PANTHER" id="PTHR11439">
    <property type="entry name" value="GAG-POL-RELATED RETROTRANSPOSON"/>
    <property type="match status" value="1"/>
</dbReference>
<dbReference type="CDD" id="cd09272">
    <property type="entry name" value="RNase_HI_RT_Ty1"/>
    <property type="match status" value="1"/>
</dbReference>
<protein>
    <submittedName>
        <fullName evidence="2">Uncharacterized protein</fullName>
    </submittedName>
</protein>
<reference evidence="2 3" key="1">
    <citation type="submission" date="2023-02" db="EMBL/GenBank/DDBJ databases">
        <title>LHISI_Scaffold_Assembly.</title>
        <authorList>
            <person name="Stuart O.P."/>
            <person name="Cleave R."/>
            <person name="Magrath M.J.L."/>
            <person name="Mikheyev A.S."/>
        </authorList>
    </citation>
    <scope>NUCLEOTIDE SEQUENCE [LARGE SCALE GENOMIC DNA]</scope>
    <source>
        <strain evidence="2">Daus_M_001</strain>
        <tissue evidence="2">Leg muscle</tissue>
    </source>
</reference>
<name>A0ABQ9H9U2_9NEOP</name>
<feature type="compositionally biased region" description="Basic and acidic residues" evidence="1">
    <location>
        <begin position="752"/>
        <end position="764"/>
    </location>
</feature>
<keyword evidence="3" id="KW-1185">Reference proteome</keyword>
<feature type="region of interest" description="Disordered" evidence="1">
    <location>
        <begin position="1177"/>
        <end position="1233"/>
    </location>
</feature>
<accession>A0ABQ9H9U2</accession>
<evidence type="ECO:0000313" key="3">
    <source>
        <dbReference type="Proteomes" id="UP001159363"/>
    </source>
</evidence>
<evidence type="ECO:0000313" key="2">
    <source>
        <dbReference type="EMBL" id="KAJ8881059.1"/>
    </source>
</evidence>
<proteinExistence type="predicted"/>
<feature type="region of interest" description="Disordered" evidence="1">
    <location>
        <begin position="743"/>
        <end position="764"/>
    </location>
</feature>
<sequence length="1355" mass="152634">MGATSDESNSQASYPAAFLRQGKQSFCLRPPVPTFLGKWNKALEVAAIDLEAGVQTTRKVVKGTGEDMLRDSIDSCDNVGLEFYECVQTDKSGERGGISWFVPRLMTRSGWNTVSMRAIVQGHLADTSSILLDMLLSHWSVFPHSLAPLHMSHGSLLKDSPRSTCPIFRGFCDADWASDLNERRSVTGYIFLKCKAPISWCTKRQPTIALSTTEAEYMSMSMCIQFQTPLWHVCKKFPTMPSCQHRPRNVFQCQILTMQDVRMFHQRFYSSDNKIEGNKYKKKQVCSKYFMPHFQSEKGIRFIRVCQNCFVHNFDIGKERLKRLRKMNLTTGLPPVENRGGDTGSLKYAAKINLVKSYIQSLYAVESHYCRSKNSKIFYLPDKLGIKKLWRSSNVDSELKVTKPTSVQHRVRRTLDSKGYLNCIHIFSARSASHSGFPLEKLSSALHAVVALDSNSGSSSPTHLHTKDYSEQKQTHKWLLLETPEENVVRYCSACIVTTPTSRASGVSCTLESEIMEARHRRSNKDKPRGSLPINAVVCQVPLYLRTPRSRARVLTHPADDESRWIEEWGFVHRNPPKLARKLRTRASLSKFVYWPHSVAVAHYSRQHQGQWSVFKYNASRTMASVVNGSRILATDPFHVDINSLPETLQEQASKIKNNSAAKYNFEKIDKTLFWVQVLQSLSRHSRANAVIVIALFKLPICVKRHYETRLRLRRHGPHSAVLQVAPTNCAEKMRQLRSEIEEVATSARTNPHPDGRRSRSSRKDWPWNRCVPRFLTQDQLDGRTSVCGHPINSADDDGEFLNQIETRDEIGSKGKVILELLFDSLRNVHMEFISQGETVNKTLYMEILLHLRDSIRRNLPELGRRKKWLLQHNSVLAHHSVLVQEELDDVNLCKWIQWCVATERRGLHKSSDTTGYRFLGEPLFIQQALLANCRQAIKDLRLHVSPTARSLDGAGWSGKQERVGIGHACPVVRNHTSIRLGVGDNFRSVCLATLMCQYAYFAAKRNISPLSVDFCHKDNRFSSFVFTHPFANLGPTRCLNFFMNVVFALNIIQRWFLLYFGNELFVTNIMSNGKTTGSHTRRRPSNMLSIRVKRVGYGAAPESLGLQPPSRTVVFVGNLGSSVDDGFAHLLGAAQRSRRRMLGVSRYAETCEVWRTTPLLDSAGCQQYVRAEWNGTVSDLGRPPPESVTHGPARHSPELGMASRSSSPRLSPERTASGPADSPPWIAPGSPTRGMVLEEEESCLPYSTMVDVGLKRDDGAGAMTELPGFLAPSAGSLRILPEVIAVNVAMWVVRLPAQEHGWHFHLKGACTFNMLSPGKPGIDQHDSPYENPLGREPLFALVSGERSNHTATAA</sequence>
<dbReference type="Proteomes" id="UP001159363">
    <property type="component" value="Chromosome 5"/>
</dbReference>
<gene>
    <name evidence="2" type="ORF">PR048_017532</name>
</gene>